<name>A0A9W4E059_9ACTN</name>
<feature type="region of interest" description="Disordered" evidence="1">
    <location>
        <begin position="48"/>
        <end position="69"/>
    </location>
</feature>
<reference evidence="2" key="1">
    <citation type="submission" date="2021-06" db="EMBL/GenBank/DDBJ databases">
        <authorList>
            <person name="Arsene-Ploetze F."/>
        </authorList>
    </citation>
    <scope>NUCLEOTIDE SEQUENCE</scope>
    <source>
        <strain evidence="2">SBRY1</strain>
    </source>
</reference>
<organism evidence="2 3">
    <name type="scientific">Actinacidiphila bryophytorum</name>
    <dbReference type="NCBI Taxonomy" id="1436133"/>
    <lineage>
        <taxon>Bacteria</taxon>
        <taxon>Bacillati</taxon>
        <taxon>Actinomycetota</taxon>
        <taxon>Actinomycetes</taxon>
        <taxon>Kitasatosporales</taxon>
        <taxon>Streptomycetaceae</taxon>
        <taxon>Actinacidiphila</taxon>
    </lineage>
</organism>
<comment type="caution">
    <text evidence="2">The sequence shown here is derived from an EMBL/GenBank/DDBJ whole genome shotgun (WGS) entry which is preliminary data.</text>
</comment>
<evidence type="ECO:0000313" key="3">
    <source>
        <dbReference type="Proteomes" id="UP001153328"/>
    </source>
</evidence>
<protein>
    <submittedName>
        <fullName evidence="2">Uncharacterized protein</fullName>
    </submittedName>
</protein>
<sequence>MAQRNRRRVRSRRERLPVPPARVASATTMLHSIERTFSMPNAQWLGDTPLSPLGFPLSPHRSESSTGTP</sequence>
<dbReference type="EMBL" id="CAJVAX010000001">
    <property type="protein sequence ID" value="CAG7607498.1"/>
    <property type="molecule type" value="Genomic_DNA"/>
</dbReference>
<accession>A0A9W4E059</accession>
<feature type="region of interest" description="Disordered" evidence="1">
    <location>
        <begin position="1"/>
        <end position="22"/>
    </location>
</feature>
<proteinExistence type="predicted"/>
<dbReference type="Proteomes" id="UP001153328">
    <property type="component" value="Unassembled WGS sequence"/>
</dbReference>
<keyword evidence="3" id="KW-1185">Reference proteome</keyword>
<evidence type="ECO:0000256" key="1">
    <source>
        <dbReference type="SAM" id="MobiDB-lite"/>
    </source>
</evidence>
<evidence type="ECO:0000313" key="2">
    <source>
        <dbReference type="EMBL" id="CAG7607498.1"/>
    </source>
</evidence>
<gene>
    <name evidence="2" type="ORF">SBRY_11044</name>
</gene>
<dbReference type="AlphaFoldDB" id="A0A9W4E059"/>
<feature type="compositionally biased region" description="Basic residues" evidence="1">
    <location>
        <begin position="1"/>
        <end position="13"/>
    </location>
</feature>